<evidence type="ECO:0000256" key="4">
    <source>
        <dbReference type="ARBA" id="ARBA00023002"/>
    </source>
</evidence>
<dbReference type="InterPro" id="IPR050416">
    <property type="entry name" value="FAD-linked_Oxidoreductase"/>
</dbReference>
<dbReference type="EMBL" id="QGMI01000458">
    <property type="protein sequence ID" value="TVY40369.1"/>
    <property type="molecule type" value="Genomic_DNA"/>
</dbReference>
<protein>
    <submittedName>
        <fullName evidence="7">FAD-linked oxidoreductase</fullName>
    </submittedName>
</protein>
<feature type="signal peptide" evidence="5">
    <location>
        <begin position="1"/>
        <end position="21"/>
    </location>
</feature>
<dbReference type="InterPro" id="IPR012951">
    <property type="entry name" value="BBE"/>
</dbReference>
<keyword evidence="8" id="KW-1185">Reference proteome</keyword>
<evidence type="ECO:0000259" key="6">
    <source>
        <dbReference type="PROSITE" id="PS51387"/>
    </source>
</evidence>
<dbReference type="Gene3D" id="3.30.465.10">
    <property type="match status" value="1"/>
</dbReference>
<dbReference type="SUPFAM" id="SSF56176">
    <property type="entry name" value="FAD-binding/transporter-associated domain-like"/>
    <property type="match status" value="1"/>
</dbReference>
<dbReference type="InterPro" id="IPR006094">
    <property type="entry name" value="Oxid_FAD_bind_N"/>
</dbReference>
<keyword evidence="2" id="KW-0285">Flavoprotein</keyword>
<evidence type="ECO:0000256" key="2">
    <source>
        <dbReference type="ARBA" id="ARBA00022630"/>
    </source>
</evidence>
<evidence type="ECO:0000256" key="5">
    <source>
        <dbReference type="SAM" id="SignalP"/>
    </source>
</evidence>
<organism evidence="7 8">
    <name type="scientific">Lachnellula occidentalis</name>
    <dbReference type="NCBI Taxonomy" id="215460"/>
    <lineage>
        <taxon>Eukaryota</taxon>
        <taxon>Fungi</taxon>
        <taxon>Dikarya</taxon>
        <taxon>Ascomycota</taxon>
        <taxon>Pezizomycotina</taxon>
        <taxon>Leotiomycetes</taxon>
        <taxon>Helotiales</taxon>
        <taxon>Lachnaceae</taxon>
        <taxon>Lachnellula</taxon>
    </lineage>
</organism>
<sequence length="512" mass="56220">MTRFSSFAAFGLLLVQSLVTASPQPCLNGLCSYTRLNITSQQVSRELGPQLSHGSSIYGPDDPRFANATARYQAYQSPTIKMVVQPASEADIPKIVKYSNANSIAFLTVNRAHGLTATLGKFSGMQIDMGLLRDITIQKGGKTGIFQGGTYDGQVIDYLYDHGYVTTTGSCACVGMLGPGLGGGHGRYQGFYGMISDNIVKLNVVLHDGQAITVSEQSNPDLLWAMKGAGHNFGIVTSFELKIYPRIVDTWYFKNYVWKQDKLETMFSELNKLRARANGTRELAVNYGTYGVNSTISTTEAVIWWSFTYAGPQHEAQQYFDAFDKIPAEYVEDGNIPYKGIPDATGSGVDQPLCAKGFEHVHSTTYLDTWNVTSQRDVFNLFQSKITEQPLVAGSIIMLEDYSTIGVKAVDSKTSAFPWRNRNLLTVTAVNFPPNSSLDAFATEWATQTLDLFNQGSGGLAPSTYVNYAAGNEPIEQMYGGSLQKLRSLKARYDPLGKFNYYNPITPAKHGN</sequence>
<evidence type="ECO:0000313" key="8">
    <source>
        <dbReference type="Proteomes" id="UP000443090"/>
    </source>
</evidence>
<comment type="similarity">
    <text evidence="1">Belongs to the oxygen-dependent FAD-linked oxidoreductase family.</text>
</comment>
<evidence type="ECO:0000313" key="7">
    <source>
        <dbReference type="EMBL" id="TVY40369.1"/>
    </source>
</evidence>
<dbReference type="InterPro" id="IPR016169">
    <property type="entry name" value="FAD-bd_PCMH_sub2"/>
</dbReference>
<dbReference type="PANTHER" id="PTHR42973">
    <property type="entry name" value="BINDING OXIDOREDUCTASE, PUTATIVE (AFU_ORTHOLOGUE AFUA_1G17690)-RELATED"/>
    <property type="match status" value="1"/>
</dbReference>
<name>A0A8H8UAS8_9HELO</name>
<dbReference type="PROSITE" id="PS51387">
    <property type="entry name" value="FAD_PCMH"/>
    <property type="match status" value="1"/>
</dbReference>
<dbReference type="AlphaFoldDB" id="A0A8H8UAS8"/>
<dbReference type="GO" id="GO:0016491">
    <property type="term" value="F:oxidoreductase activity"/>
    <property type="evidence" value="ECO:0007669"/>
    <property type="project" value="UniProtKB-KW"/>
</dbReference>
<dbReference type="Gene3D" id="3.40.462.20">
    <property type="match status" value="1"/>
</dbReference>
<evidence type="ECO:0000256" key="3">
    <source>
        <dbReference type="ARBA" id="ARBA00022827"/>
    </source>
</evidence>
<dbReference type="InterPro" id="IPR016167">
    <property type="entry name" value="FAD-bd_PCMH_sub1"/>
</dbReference>
<dbReference type="Pfam" id="PF08031">
    <property type="entry name" value="BBE"/>
    <property type="match status" value="1"/>
</dbReference>
<evidence type="ECO:0000256" key="1">
    <source>
        <dbReference type="ARBA" id="ARBA00005466"/>
    </source>
</evidence>
<proteinExistence type="inferred from homology"/>
<dbReference type="InterPro" id="IPR016166">
    <property type="entry name" value="FAD-bd_PCMH"/>
</dbReference>
<dbReference type="PANTHER" id="PTHR42973:SF8">
    <property type="entry name" value="FAD-BINDING PCMH-TYPE DOMAIN-CONTAINING PROTEIN"/>
    <property type="match status" value="1"/>
</dbReference>
<gene>
    <name evidence="7" type="primary">azaL_2</name>
    <name evidence="7" type="ORF">LOCC1_G004175</name>
</gene>
<feature type="chain" id="PRO_5034308549" evidence="5">
    <location>
        <begin position="22"/>
        <end position="512"/>
    </location>
</feature>
<feature type="domain" description="FAD-binding PCMH-type" evidence="6">
    <location>
        <begin position="75"/>
        <end position="246"/>
    </location>
</feature>
<dbReference type="Pfam" id="PF01565">
    <property type="entry name" value="FAD_binding_4"/>
    <property type="match status" value="1"/>
</dbReference>
<dbReference type="Gene3D" id="3.30.43.10">
    <property type="entry name" value="Uridine Diphospho-n-acetylenolpyruvylglucosamine Reductase, domain 2"/>
    <property type="match status" value="1"/>
</dbReference>
<keyword evidence="3" id="KW-0274">FAD</keyword>
<comment type="caution">
    <text evidence="7">The sequence shown here is derived from an EMBL/GenBank/DDBJ whole genome shotgun (WGS) entry which is preliminary data.</text>
</comment>
<keyword evidence="5" id="KW-0732">Signal</keyword>
<accession>A0A8H8UAS8</accession>
<dbReference type="InterPro" id="IPR036318">
    <property type="entry name" value="FAD-bd_PCMH-like_sf"/>
</dbReference>
<dbReference type="OrthoDB" id="415825at2759"/>
<keyword evidence="4" id="KW-0560">Oxidoreductase</keyword>
<dbReference type="GO" id="GO:0071949">
    <property type="term" value="F:FAD binding"/>
    <property type="evidence" value="ECO:0007669"/>
    <property type="project" value="InterPro"/>
</dbReference>
<dbReference type="Proteomes" id="UP000443090">
    <property type="component" value="Unassembled WGS sequence"/>
</dbReference>
<reference evidence="7 8" key="1">
    <citation type="submission" date="2018-05" db="EMBL/GenBank/DDBJ databases">
        <title>Genome sequencing and assembly of the regulated plant pathogen Lachnellula willkommii and related sister species for the development of diagnostic species identification markers.</title>
        <authorList>
            <person name="Giroux E."/>
            <person name="Bilodeau G."/>
        </authorList>
    </citation>
    <scope>NUCLEOTIDE SEQUENCE [LARGE SCALE GENOMIC DNA]</scope>
    <source>
        <strain evidence="7 8">CBS 160.35</strain>
    </source>
</reference>